<feature type="transmembrane region" description="Helical" evidence="5">
    <location>
        <begin position="203"/>
        <end position="221"/>
    </location>
</feature>
<dbReference type="AlphaFoldDB" id="A0A0G2F7W8"/>
<dbReference type="Proteomes" id="UP000034680">
    <property type="component" value="Unassembled WGS sequence"/>
</dbReference>
<feature type="transmembrane region" description="Helical" evidence="5">
    <location>
        <begin position="160"/>
        <end position="182"/>
    </location>
</feature>
<keyword evidence="7" id="KW-1185">Reference proteome</keyword>
<evidence type="ECO:0000256" key="5">
    <source>
        <dbReference type="SAM" id="Phobius"/>
    </source>
</evidence>
<organism evidence="6 7">
    <name type="scientific">Diaporthe ampelina</name>
    <dbReference type="NCBI Taxonomy" id="1214573"/>
    <lineage>
        <taxon>Eukaryota</taxon>
        <taxon>Fungi</taxon>
        <taxon>Dikarya</taxon>
        <taxon>Ascomycota</taxon>
        <taxon>Pezizomycotina</taxon>
        <taxon>Sordariomycetes</taxon>
        <taxon>Sordariomycetidae</taxon>
        <taxon>Diaporthales</taxon>
        <taxon>Diaporthaceae</taxon>
        <taxon>Diaporthe</taxon>
    </lineage>
</organism>
<protein>
    <submittedName>
        <fullName evidence="6">Putative rta1 domain protein</fullName>
    </submittedName>
</protein>
<evidence type="ECO:0000256" key="1">
    <source>
        <dbReference type="ARBA" id="ARBA00004141"/>
    </source>
</evidence>
<keyword evidence="4 5" id="KW-0472">Membrane</keyword>
<feature type="transmembrane region" description="Helical" evidence="5">
    <location>
        <begin position="124"/>
        <end position="140"/>
    </location>
</feature>
<comment type="caution">
    <text evidence="6">The sequence shown here is derived from an EMBL/GenBank/DDBJ whole genome shotgun (WGS) entry which is preliminary data.</text>
</comment>
<dbReference type="PANTHER" id="PTHR31465:SF35">
    <property type="entry name" value="RTA1 DOMAIN PROTEIN-RELATED"/>
    <property type="match status" value="1"/>
</dbReference>
<feature type="transmembrane region" description="Helical" evidence="5">
    <location>
        <begin position="89"/>
        <end position="112"/>
    </location>
</feature>
<gene>
    <name evidence="6" type="ORF">UCDDA912_g09756</name>
</gene>
<reference evidence="6 7" key="2">
    <citation type="submission" date="2015-05" db="EMBL/GenBank/DDBJ databases">
        <authorList>
            <person name="Morales-Cruz A."/>
            <person name="Amrine K.C."/>
            <person name="Cantu D."/>
        </authorList>
    </citation>
    <scope>NUCLEOTIDE SEQUENCE [LARGE SCALE GENOMIC DNA]</scope>
    <source>
        <strain evidence="6">DA912</strain>
    </source>
</reference>
<feature type="transmembrane region" description="Helical" evidence="5">
    <location>
        <begin position="241"/>
        <end position="259"/>
    </location>
</feature>
<keyword evidence="3 5" id="KW-1133">Transmembrane helix</keyword>
<dbReference type="GO" id="GO:0016020">
    <property type="term" value="C:membrane"/>
    <property type="evidence" value="ECO:0007669"/>
    <property type="project" value="UniProtKB-SubCell"/>
</dbReference>
<dbReference type="EMBL" id="LCUC01000504">
    <property type="protein sequence ID" value="KKY30301.1"/>
    <property type="molecule type" value="Genomic_DNA"/>
</dbReference>
<dbReference type="STRING" id="1214573.A0A0G2F7W8"/>
<comment type="subcellular location">
    <subcellularLocation>
        <location evidence="1">Membrane</location>
        <topology evidence="1">Multi-pass membrane protein</topology>
    </subcellularLocation>
</comment>
<dbReference type="InterPro" id="IPR007568">
    <property type="entry name" value="RTA1"/>
</dbReference>
<proteinExistence type="predicted"/>
<evidence type="ECO:0000256" key="3">
    <source>
        <dbReference type="ARBA" id="ARBA00022989"/>
    </source>
</evidence>
<feature type="transmembrane region" description="Helical" evidence="5">
    <location>
        <begin position="20"/>
        <end position="40"/>
    </location>
</feature>
<evidence type="ECO:0000313" key="7">
    <source>
        <dbReference type="Proteomes" id="UP000034680"/>
    </source>
</evidence>
<name>A0A0G2F7W8_9PEZI</name>
<reference evidence="6 7" key="1">
    <citation type="submission" date="2015-05" db="EMBL/GenBank/DDBJ databases">
        <title>Distinctive expansion of gene families associated with plant cell wall degradation and secondary metabolism in the genomes of grapevine trunk pathogens.</title>
        <authorList>
            <person name="Lawrence D.P."/>
            <person name="Travadon R."/>
            <person name="Rolshausen P.E."/>
            <person name="Baumgartner K."/>
        </authorList>
    </citation>
    <scope>NUCLEOTIDE SEQUENCE [LARGE SCALE GENOMIC DNA]</scope>
    <source>
        <strain evidence="6">DA912</strain>
    </source>
</reference>
<sequence length="285" mass="31227">MTSAECPGGERISTNIPELPLAGAVIFCILFGISSFLHGFQMYKTRTWYLTALVVGGLCECIGYITRAINATEEPGCWSLGAYVAQNVLILVAPAFMAASIYMILGRIILLTDGDSHSLIGRRWITKIFVTGDVISLLMQSSGGGMMAVGEELLETGENIIIGGLFVQLAFFGFFVVAAGIFHRRMSLAPTAKASDPAVRWKNYLLTLYVTSALILIRSIFRVVEYLTGNDGVLLRSEVYLYIFDSLLMAVVLLWMNWFHPSELGLLLRGQNPGKNGLELVGVRI</sequence>
<evidence type="ECO:0000256" key="4">
    <source>
        <dbReference type="ARBA" id="ARBA00023136"/>
    </source>
</evidence>
<accession>A0A0G2F7W8</accession>
<feature type="transmembrane region" description="Helical" evidence="5">
    <location>
        <begin position="47"/>
        <end position="69"/>
    </location>
</feature>
<dbReference type="PANTHER" id="PTHR31465">
    <property type="entry name" value="PROTEIN RTA1-RELATED"/>
    <property type="match status" value="1"/>
</dbReference>
<evidence type="ECO:0000313" key="6">
    <source>
        <dbReference type="EMBL" id="KKY30301.1"/>
    </source>
</evidence>
<keyword evidence="2 5" id="KW-0812">Transmembrane</keyword>
<dbReference type="OrthoDB" id="3358017at2759"/>
<evidence type="ECO:0000256" key="2">
    <source>
        <dbReference type="ARBA" id="ARBA00022692"/>
    </source>
</evidence>
<dbReference type="Pfam" id="PF04479">
    <property type="entry name" value="RTA1"/>
    <property type="match status" value="1"/>
</dbReference>